<dbReference type="InterPro" id="IPR018247">
    <property type="entry name" value="EF_Hand_1_Ca_BS"/>
</dbReference>
<dbReference type="InterPro" id="IPR011009">
    <property type="entry name" value="Kinase-like_dom_sf"/>
</dbReference>
<keyword evidence="17" id="KW-1185">Reference proteome</keyword>
<keyword evidence="10" id="KW-0067">ATP-binding</keyword>
<dbReference type="Proteomes" id="UP000604046">
    <property type="component" value="Unassembled WGS sequence"/>
</dbReference>
<sequence length="693" mass="77264">MPRTTPRAFRSFAQGIRGLARAQAIADAGLPADVDVVALVRRIALTLAFPETFQKAIALMFEKLAEPHGFDDVHVLHVRHVPDLLAHWGIPEDQISIFWAQLRKQEAYFEHKVLPEYITLKDVEAVLLKVLRRVRDKYSTSKVSRDQFITQNHKKFDTEYSMMDSCGKGSFGECFWVSHRVSKIRRVCKRIPKEETTLPEEEVQSELEILKKLDHPNVLRVFEWFEEEFSFLLVVEAATGGDLRQLLTKARQDHFEDGEAKPNPGLDESLARELVEQALNGLAYVHSMSVIHRDIKPANMLLASADIQKPRLLLADFGVAEIFQECASAVVKGTVAYMAPEVFSNETAAVSDVWAMGVVAYELLASERPFNAENPMAMYAQLKLTNLNLEPVRRADASDAAVAFIQRLLVKEVSKRPLCREALGDAWFSGVEKQRSLSGRQARKARKSIANFAQMSFFSKAALNCVAAQLDTHKIENLAEAFSGYDADHDGRLSTAEFAAGLAEMGVEVDVIDQLVASIDMDCDGHINYTEFVAALLQVQGKLIDDVVFHAFQIFDLNGDGHISLDELRSMLSGGGPLSAVLPDGKTVEQALQDLDTSQDGVVSFDEFKAYLTKESQGTGQNKSPEDSIEVDVRQSLEVVLQQLASLVGRPEAELLKQARRLAHEHWITTVAELKQLNSADWPRLGLPLKLEQ</sequence>
<dbReference type="GO" id="GO:0004674">
    <property type="term" value="F:protein serine/threonine kinase activity"/>
    <property type="evidence" value="ECO:0007669"/>
    <property type="project" value="UniProtKB-KW"/>
</dbReference>
<keyword evidence="7" id="KW-0547">Nucleotide-binding</keyword>
<dbReference type="FunFam" id="3.30.200.20:FF:000315">
    <property type="entry name" value="Calcium-dependent protein kinase 3"/>
    <property type="match status" value="1"/>
</dbReference>
<evidence type="ECO:0000256" key="10">
    <source>
        <dbReference type="ARBA" id="ARBA00022840"/>
    </source>
</evidence>
<evidence type="ECO:0000259" key="15">
    <source>
        <dbReference type="PROSITE" id="PS50222"/>
    </source>
</evidence>
<name>A0A812QC30_9DINO</name>
<dbReference type="PROSITE" id="PS00108">
    <property type="entry name" value="PROTEIN_KINASE_ST"/>
    <property type="match status" value="1"/>
</dbReference>
<dbReference type="InterPro" id="IPR050205">
    <property type="entry name" value="CDPK_Ser/Thr_kinases"/>
</dbReference>
<dbReference type="Pfam" id="PF00069">
    <property type="entry name" value="Pkinase"/>
    <property type="match status" value="1"/>
</dbReference>
<dbReference type="PANTHER" id="PTHR24349">
    <property type="entry name" value="SERINE/THREONINE-PROTEIN KINASE"/>
    <property type="match status" value="1"/>
</dbReference>
<reference evidence="16" key="1">
    <citation type="submission" date="2021-02" db="EMBL/GenBank/DDBJ databases">
        <authorList>
            <person name="Dougan E. K."/>
            <person name="Rhodes N."/>
            <person name="Thang M."/>
            <person name="Chan C."/>
        </authorList>
    </citation>
    <scope>NUCLEOTIDE SEQUENCE</scope>
</reference>
<dbReference type="EMBL" id="CAJNDS010002187">
    <property type="protein sequence ID" value="CAE7364105.1"/>
    <property type="molecule type" value="Genomic_DNA"/>
</dbReference>
<gene>
    <name evidence="16" type="primary">CPK27</name>
    <name evidence="16" type="ORF">SNAT2548_LOCUS19694</name>
</gene>
<evidence type="ECO:0000256" key="3">
    <source>
        <dbReference type="ARBA" id="ARBA00022527"/>
    </source>
</evidence>
<keyword evidence="6" id="KW-0677">Repeat</keyword>
<evidence type="ECO:0000256" key="6">
    <source>
        <dbReference type="ARBA" id="ARBA00022737"/>
    </source>
</evidence>
<comment type="similarity">
    <text evidence="11">Belongs to the protein kinase superfamily. Ser/Thr protein kinase family. CDPK subfamily.</text>
</comment>
<dbReference type="GO" id="GO:0005524">
    <property type="term" value="F:ATP binding"/>
    <property type="evidence" value="ECO:0007669"/>
    <property type="project" value="UniProtKB-KW"/>
</dbReference>
<dbReference type="FunFam" id="1.10.238.10:FF:000003">
    <property type="entry name" value="Calmodulin A"/>
    <property type="match status" value="1"/>
</dbReference>
<dbReference type="Gene3D" id="1.10.510.10">
    <property type="entry name" value="Transferase(Phosphotransferase) domain 1"/>
    <property type="match status" value="1"/>
</dbReference>
<dbReference type="GO" id="GO:0005509">
    <property type="term" value="F:calcium ion binding"/>
    <property type="evidence" value="ECO:0007669"/>
    <property type="project" value="InterPro"/>
</dbReference>
<dbReference type="PROSITE" id="PS00018">
    <property type="entry name" value="EF_HAND_1"/>
    <property type="match status" value="4"/>
</dbReference>
<evidence type="ECO:0000256" key="9">
    <source>
        <dbReference type="ARBA" id="ARBA00022837"/>
    </source>
</evidence>
<protein>
    <recommendedName>
        <fullName evidence="2">non-specific serine/threonine protein kinase</fullName>
        <ecNumber evidence="2">2.7.11.1</ecNumber>
    </recommendedName>
</protein>
<feature type="non-terminal residue" evidence="16">
    <location>
        <position position="693"/>
    </location>
</feature>
<comment type="caution">
    <text evidence="16">The sequence shown here is derived from an EMBL/GenBank/DDBJ whole genome shotgun (WGS) entry which is preliminary data.</text>
</comment>
<evidence type="ECO:0000256" key="5">
    <source>
        <dbReference type="ARBA" id="ARBA00022723"/>
    </source>
</evidence>
<dbReference type="Gene3D" id="3.30.200.20">
    <property type="entry name" value="Phosphorylase Kinase, domain 1"/>
    <property type="match status" value="1"/>
</dbReference>
<comment type="cofactor">
    <cofactor evidence="1">
        <name>Mg(2+)</name>
        <dbReference type="ChEBI" id="CHEBI:18420"/>
    </cofactor>
</comment>
<evidence type="ECO:0000256" key="11">
    <source>
        <dbReference type="ARBA" id="ARBA00024334"/>
    </source>
</evidence>
<dbReference type="SMART" id="SM00054">
    <property type="entry name" value="EFh"/>
    <property type="match status" value="4"/>
</dbReference>
<keyword evidence="4" id="KW-0808">Transferase</keyword>
<dbReference type="EC" id="2.7.11.1" evidence="2"/>
<evidence type="ECO:0000256" key="4">
    <source>
        <dbReference type="ARBA" id="ARBA00022679"/>
    </source>
</evidence>
<dbReference type="CDD" id="cd00051">
    <property type="entry name" value="EFh"/>
    <property type="match status" value="1"/>
</dbReference>
<dbReference type="OrthoDB" id="419073at2759"/>
<dbReference type="InterPro" id="IPR008271">
    <property type="entry name" value="Ser/Thr_kinase_AS"/>
</dbReference>
<dbReference type="InterPro" id="IPR000719">
    <property type="entry name" value="Prot_kinase_dom"/>
</dbReference>
<dbReference type="InterPro" id="IPR011992">
    <property type="entry name" value="EF-hand-dom_pair"/>
</dbReference>
<comment type="catalytic activity">
    <reaction evidence="12">
        <text>L-threonyl-[protein] + ATP = O-phospho-L-threonyl-[protein] + ADP + H(+)</text>
        <dbReference type="Rhea" id="RHEA:46608"/>
        <dbReference type="Rhea" id="RHEA-COMP:11060"/>
        <dbReference type="Rhea" id="RHEA-COMP:11605"/>
        <dbReference type="ChEBI" id="CHEBI:15378"/>
        <dbReference type="ChEBI" id="CHEBI:30013"/>
        <dbReference type="ChEBI" id="CHEBI:30616"/>
        <dbReference type="ChEBI" id="CHEBI:61977"/>
        <dbReference type="ChEBI" id="CHEBI:456216"/>
        <dbReference type="EC" id="2.7.11.1"/>
    </reaction>
</comment>
<dbReference type="InterPro" id="IPR002048">
    <property type="entry name" value="EF_hand_dom"/>
</dbReference>
<feature type="domain" description="Protein kinase" evidence="14">
    <location>
        <begin position="160"/>
        <end position="428"/>
    </location>
</feature>
<proteinExistence type="inferred from homology"/>
<comment type="catalytic activity">
    <reaction evidence="13">
        <text>L-seryl-[protein] + ATP = O-phospho-L-seryl-[protein] + ADP + H(+)</text>
        <dbReference type="Rhea" id="RHEA:17989"/>
        <dbReference type="Rhea" id="RHEA-COMP:9863"/>
        <dbReference type="Rhea" id="RHEA-COMP:11604"/>
        <dbReference type="ChEBI" id="CHEBI:15378"/>
        <dbReference type="ChEBI" id="CHEBI:29999"/>
        <dbReference type="ChEBI" id="CHEBI:30616"/>
        <dbReference type="ChEBI" id="CHEBI:83421"/>
        <dbReference type="ChEBI" id="CHEBI:456216"/>
        <dbReference type="EC" id="2.7.11.1"/>
    </reaction>
</comment>
<dbReference type="SUPFAM" id="SSF47473">
    <property type="entry name" value="EF-hand"/>
    <property type="match status" value="1"/>
</dbReference>
<evidence type="ECO:0000256" key="1">
    <source>
        <dbReference type="ARBA" id="ARBA00001946"/>
    </source>
</evidence>
<organism evidence="16 17">
    <name type="scientific">Symbiodinium natans</name>
    <dbReference type="NCBI Taxonomy" id="878477"/>
    <lineage>
        <taxon>Eukaryota</taxon>
        <taxon>Sar</taxon>
        <taxon>Alveolata</taxon>
        <taxon>Dinophyceae</taxon>
        <taxon>Suessiales</taxon>
        <taxon>Symbiodiniaceae</taxon>
        <taxon>Symbiodinium</taxon>
    </lineage>
</organism>
<dbReference type="AlphaFoldDB" id="A0A812QC30"/>
<feature type="domain" description="EF-hand" evidence="15">
    <location>
        <begin position="583"/>
        <end position="618"/>
    </location>
</feature>
<evidence type="ECO:0000256" key="2">
    <source>
        <dbReference type="ARBA" id="ARBA00012513"/>
    </source>
</evidence>
<dbReference type="PROSITE" id="PS50011">
    <property type="entry name" value="PROTEIN_KINASE_DOM"/>
    <property type="match status" value="1"/>
</dbReference>
<feature type="domain" description="EF-hand" evidence="15">
    <location>
        <begin position="473"/>
        <end position="508"/>
    </location>
</feature>
<dbReference type="PROSITE" id="PS50222">
    <property type="entry name" value="EF_HAND_2"/>
    <property type="match status" value="4"/>
</dbReference>
<dbReference type="SMART" id="SM00220">
    <property type="entry name" value="S_TKc"/>
    <property type="match status" value="1"/>
</dbReference>
<evidence type="ECO:0000256" key="7">
    <source>
        <dbReference type="ARBA" id="ARBA00022741"/>
    </source>
</evidence>
<evidence type="ECO:0000313" key="17">
    <source>
        <dbReference type="Proteomes" id="UP000604046"/>
    </source>
</evidence>
<keyword evidence="3" id="KW-0723">Serine/threonine-protein kinase</keyword>
<evidence type="ECO:0000256" key="12">
    <source>
        <dbReference type="ARBA" id="ARBA00047899"/>
    </source>
</evidence>
<keyword evidence="9" id="KW-0106">Calcium</keyword>
<feature type="domain" description="EF-hand" evidence="15">
    <location>
        <begin position="543"/>
        <end position="578"/>
    </location>
</feature>
<accession>A0A812QC30</accession>
<dbReference type="Gene3D" id="1.10.238.10">
    <property type="entry name" value="EF-hand"/>
    <property type="match status" value="2"/>
</dbReference>
<keyword evidence="5" id="KW-0479">Metal-binding</keyword>
<evidence type="ECO:0000256" key="13">
    <source>
        <dbReference type="ARBA" id="ARBA00048679"/>
    </source>
</evidence>
<evidence type="ECO:0000313" key="16">
    <source>
        <dbReference type="EMBL" id="CAE7364105.1"/>
    </source>
</evidence>
<dbReference type="Pfam" id="PF13499">
    <property type="entry name" value="EF-hand_7"/>
    <property type="match status" value="2"/>
</dbReference>
<evidence type="ECO:0000259" key="14">
    <source>
        <dbReference type="PROSITE" id="PS50011"/>
    </source>
</evidence>
<keyword evidence="8" id="KW-0418">Kinase</keyword>
<evidence type="ECO:0000256" key="8">
    <source>
        <dbReference type="ARBA" id="ARBA00022777"/>
    </source>
</evidence>
<feature type="domain" description="EF-hand" evidence="15">
    <location>
        <begin position="510"/>
        <end position="542"/>
    </location>
</feature>
<dbReference type="SUPFAM" id="SSF56112">
    <property type="entry name" value="Protein kinase-like (PK-like)"/>
    <property type="match status" value="1"/>
</dbReference>